<reference evidence="3 4" key="1">
    <citation type="submission" date="2007-08" db="EMBL/GenBank/DDBJ databases">
        <authorList>
            <person name="Fulton L."/>
            <person name="Clifton S."/>
            <person name="Fulton B."/>
            <person name="Xu J."/>
            <person name="Minx P."/>
            <person name="Pepin K.H."/>
            <person name="Johnson M."/>
            <person name="Thiruvilangam P."/>
            <person name="Bhonagiri V."/>
            <person name="Nash W.E."/>
            <person name="Mardis E.R."/>
            <person name="Wilson R.K."/>
        </authorList>
    </citation>
    <scope>NUCLEOTIDE SEQUENCE [LARGE SCALE GENOMIC DNA]</scope>
    <source>
        <strain evidence="4">ATCC BAA-613 / DSM 15670 / CCUG 46953 / JCM 12243 / WAL 16351</strain>
    </source>
</reference>
<dbReference type="eggNOG" id="ENOG502Z86R">
    <property type="taxonomic scope" value="Bacteria"/>
</dbReference>
<dbReference type="AlphaFoldDB" id="A8RK98"/>
<organism evidence="3 4">
    <name type="scientific">Enterocloster bolteae (strain ATCC BAA-613 / DSM 15670 / CCUG 46953 / JCM 12243 / WAL 16351)</name>
    <name type="common">Clostridium bolteae</name>
    <dbReference type="NCBI Taxonomy" id="411902"/>
    <lineage>
        <taxon>Bacteria</taxon>
        <taxon>Bacillati</taxon>
        <taxon>Bacillota</taxon>
        <taxon>Clostridia</taxon>
        <taxon>Lachnospirales</taxon>
        <taxon>Lachnospiraceae</taxon>
        <taxon>Enterocloster</taxon>
    </lineage>
</organism>
<comment type="caution">
    <text evidence="3">The sequence shown here is derived from an EMBL/GenBank/DDBJ whole genome shotgun (WGS) entry which is preliminary data.</text>
</comment>
<dbReference type="EMBL" id="ABCC02000015">
    <property type="protein sequence ID" value="EDP18376.1"/>
    <property type="molecule type" value="Genomic_DNA"/>
</dbReference>
<gene>
    <name evidence="3" type="ORF">CLOBOL_01247</name>
</gene>
<evidence type="ECO:0000259" key="2">
    <source>
        <dbReference type="Pfam" id="PF18984"/>
    </source>
</evidence>
<accession>A8RK98</accession>
<evidence type="ECO:0000259" key="1">
    <source>
        <dbReference type="Pfam" id="PF18983"/>
    </source>
</evidence>
<reference evidence="3 4" key="2">
    <citation type="submission" date="2007-09" db="EMBL/GenBank/DDBJ databases">
        <title>Draft genome sequence of Clostridium bolteae (ATCC BAA-613).</title>
        <authorList>
            <person name="Sudarsanam P."/>
            <person name="Ley R."/>
            <person name="Guruge J."/>
            <person name="Turnbaugh P.J."/>
            <person name="Mahowald M."/>
            <person name="Liep D."/>
            <person name="Gordon J."/>
        </authorList>
    </citation>
    <scope>NUCLEOTIDE SEQUENCE [LARGE SCALE GENOMIC DNA]</scope>
    <source>
        <strain evidence="4">ATCC BAA-613 / DSM 15670 / CCUG 46953 / JCM 12243 / WAL 16351</strain>
    </source>
</reference>
<dbReference type="PaxDb" id="411902-CLOBOL_01247"/>
<sequence>MLRKCGHFTQKDKDTGGTMRERINRLARGIIDNGSPELVLAPERVEASVPAGEVIRGEILVSSGNNLHIKGLVYSSHERVRVVNSAFGGLRNRIIYEVNVGFSEHGDEIKGSFYLVTNGGEREIPYSLRVQAGDAGEVLGNLKTPRDFAVLAKKDLEKALRMFEYQDFTEAPFMQDSRVRTIYDGLKGRAGRRNLLEEFLVALQVKEPVKLTLETGTRIYENLTGIAEDYIDIAAGTWGYVSADITVDAPFIELGTFRITDQDFVQGRCRVGYRIVPSRLHRGRNFGCIRVKSLREEFLISVEAEGHHGSGSTERESGSDRFMDHGSLYKYLSLRLDYEAGVYEPALLLNQMMKETEHLRADFPGDARAKLIQAELLILNGREDNASLALDDARDHVLAHREKQVELYCFYQYLRLEIKPSVQQKESLVRYIRKLLWEDGEIRPYLFLMLVKLDETMAQNPLELYRSMASLFNQGCCSPFLYASACRLMEAHPDLFVRLGDFEIQTLYLGVQKGIVSRVTALKAAGLALGLKHYRKLVERLFTKLYQTYEEQEILEAVCSLLIKGDCKEKDAFAWYEKALEQGVNLTRLYEYFLYSLPEDYGHLLPKEVLLYFSYDKDLDRHSRQMLYRNILEYMNPSAELYQNYTRHMEQFAMEQLFQSRINRSLAVIYEHMIYKDMIDSRVARVLPGILKSCRIRCGDSRMKYVIVRYEELEDEEAFLLEDQSAYVPLFSERSVLLFQDAYGNRYLDVKHWKVSVMDRPELLAQCYEVYPDHPMLKLSECRDIVNRGVETDEEAALLEEIVTQMHLSPAFEGRLMQAVTDYYCQKASEDKDGDGVFNCAYLVQIDKKPMAVRQRQQICETLISQNYMREAYNMIRDYGSQYISTPRLMKLCTKTILMNLFDQDDLLLGLSHQVFCQGCYDSVILDYLCEHFNGTVSQMYEVLIQGVREHVETYDLEERLLGQMLFTGCCDQMDSVFELYMKRKTTKEMVVKAYFTQKSVQYFLEEKDMDQRVFEYLKQAVGNTFDKDRMPTIYLLALTRYFSTLDKVDGGDAELLKTMTSLLLEEGLVFPYTRELSKHIPVPEDIMDKAMVEYRGRKDAHPELQVRILPEETGFHSEDIRRVYQGIFVKQKVLFEGEIMEYRIYDYLDGHRRLAAEGQVECDHKLEGKENSRFACLNEMGAAIKDRDDSRLLNAMEDYLKKSAALGRLFPME</sequence>
<dbReference type="Proteomes" id="UP000005396">
    <property type="component" value="Unassembled WGS sequence"/>
</dbReference>
<proteinExistence type="predicted"/>
<dbReference type="HOGENOM" id="CLU_007782_1_0_9"/>
<dbReference type="Pfam" id="PF18983">
    <property type="entry name" value="DUF5717"/>
    <property type="match status" value="1"/>
</dbReference>
<feature type="domain" description="DUF5717" evidence="1">
    <location>
        <begin position="905"/>
        <end position="1211"/>
    </location>
</feature>
<evidence type="ECO:0000313" key="4">
    <source>
        <dbReference type="Proteomes" id="UP000005396"/>
    </source>
</evidence>
<feature type="domain" description="DUF5717" evidence="2">
    <location>
        <begin position="19"/>
        <end position="902"/>
    </location>
</feature>
<name>A8RK98_ENTBW</name>
<protein>
    <submittedName>
        <fullName evidence="3">Uncharacterized protein</fullName>
    </submittedName>
</protein>
<dbReference type="InterPro" id="IPR043775">
    <property type="entry name" value="DUF5717_N"/>
</dbReference>
<evidence type="ECO:0000313" key="3">
    <source>
        <dbReference type="EMBL" id="EDP18376.1"/>
    </source>
</evidence>
<dbReference type="InterPro" id="IPR043774">
    <property type="entry name" value="DUF5717_C"/>
</dbReference>
<dbReference type="Pfam" id="PF18984">
    <property type="entry name" value="DUF5717_N"/>
    <property type="match status" value="1"/>
</dbReference>